<dbReference type="InterPro" id="IPR037135">
    <property type="entry name" value="DUF1653-like_dom_sf"/>
</dbReference>
<organism evidence="2 3">
    <name type="scientific">Clostridium fessum</name>
    <dbReference type="NCBI Taxonomy" id="2126740"/>
    <lineage>
        <taxon>Bacteria</taxon>
        <taxon>Bacillati</taxon>
        <taxon>Bacillota</taxon>
        <taxon>Clostridia</taxon>
        <taxon>Eubacteriales</taxon>
        <taxon>Clostridiaceae</taxon>
        <taxon>Clostridium</taxon>
    </lineage>
</organism>
<comment type="caution">
    <text evidence="2">The sequence shown here is derived from an EMBL/GenBank/DDBJ whole genome shotgun (WGS) entry which is preliminary data.</text>
</comment>
<dbReference type="Gene3D" id="2.30.30.320">
    <property type="entry name" value="DUF1653-like domain"/>
    <property type="match status" value="1"/>
</dbReference>
<feature type="domain" description="DUF1653" evidence="1">
    <location>
        <begin position="10"/>
        <end position="73"/>
    </location>
</feature>
<gene>
    <name evidence="2" type="ORF">C7U56_09710</name>
</gene>
<keyword evidence="3" id="KW-1185">Reference proteome</keyword>
<name>A0A2T3FNJ4_9CLOT</name>
<evidence type="ECO:0000259" key="1">
    <source>
        <dbReference type="Pfam" id="PF07866"/>
    </source>
</evidence>
<accession>A0A2T3FNJ4</accession>
<dbReference type="Pfam" id="PF07866">
    <property type="entry name" value="DUF1653"/>
    <property type="match status" value="1"/>
</dbReference>
<protein>
    <submittedName>
        <fullName evidence="2">DUF1653 domain-containing protein</fullName>
    </submittedName>
</protein>
<dbReference type="Proteomes" id="UP000241048">
    <property type="component" value="Unassembled WGS sequence"/>
</dbReference>
<dbReference type="InterPro" id="IPR023387">
    <property type="entry name" value="DUF1653-like_dom"/>
</dbReference>
<dbReference type="EMBL" id="PYLO01000003">
    <property type="protein sequence ID" value="PST36831.1"/>
    <property type="molecule type" value="Genomic_DNA"/>
</dbReference>
<evidence type="ECO:0000313" key="3">
    <source>
        <dbReference type="Proteomes" id="UP000241048"/>
    </source>
</evidence>
<reference evidence="2 3" key="1">
    <citation type="submission" date="2018-03" db="EMBL/GenBank/DDBJ databases">
        <title>Lachnoclostridium SNUG30386 gen.nov., sp.nov., isolated from human faeces.</title>
        <authorList>
            <person name="Seo B."/>
            <person name="Jeon K."/>
            <person name="Ko G."/>
        </authorList>
    </citation>
    <scope>NUCLEOTIDE SEQUENCE [LARGE SCALE GENOMIC DNA]</scope>
    <source>
        <strain evidence="2 3">SNUG30386</strain>
    </source>
</reference>
<evidence type="ECO:0000313" key="2">
    <source>
        <dbReference type="EMBL" id="PST36831.1"/>
    </source>
</evidence>
<dbReference type="AlphaFoldDB" id="A0A2T3FNJ4"/>
<dbReference type="GeneID" id="79840401"/>
<proteinExistence type="predicted"/>
<dbReference type="RefSeq" id="WP_022359296.1">
    <property type="nucleotide sequence ID" value="NZ_CAUWBW010000044.1"/>
</dbReference>
<sequence>MREIPKPGERYRHFKNKEYQILAVATHSETGEKMVVYQALYGEYGVWVRPLSMFMEEVDRVKYPEAAQRYRFERIAAGPWENSKQQEIRTTRTTHVVNEGVRRSKMSDAATHSWDIPQEEPELHPLVAEFLDQETTEGRLEVLQRMSGKVDKRDLDSLCFCLDMNPVGGSVEEELDAIRQCIRMQQRYDAPRLRYGK</sequence>